<evidence type="ECO:0000313" key="3">
    <source>
        <dbReference type="Proteomes" id="UP000562352"/>
    </source>
</evidence>
<evidence type="ECO:0000313" key="2">
    <source>
        <dbReference type="EMBL" id="MBB5960784.1"/>
    </source>
</evidence>
<reference evidence="2 3" key="1">
    <citation type="submission" date="2020-08" db="EMBL/GenBank/DDBJ databases">
        <title>Genomic Encyclopedia of Type Strains, Phase III (KMG-III): the genomes of soil and plant-associated and newly described type strains.</title>
        <authorList>
            <person name="Whitman W."/>
        </authorList>
    </citation>
    <scope>NUCLEOTIDE SEQUENCE [LARGE SCALE GENOMIC DNA]</scope>
    <source>
        <strain evidence="2 3">CECT 3303</strain>
    </source>
</reference>
<protein>
    <submittedName>
        <fullName evidence="2">Uncharacterized protein</fullName>
    </submittedName>
</protein>
<evidence type="ECO:0000256" key="1">
    <source>
        <dbReference type="SAM" id="MobiDB-lite"/>
    </source>
</evidence>
<gene>
    <name evidence="2" type="ORF">FHS22_000022</name>
</gene>
<dbReference type="Proteomes" id="UP000562352">
    <property type="component" value="Unassembled WGS sequence"/>
</dbReference>
<feature type="region of interest" description="Disordered" evidence="1">
    <location>
        <begin position="27"/>
        <end position="50"/>
    </location>
</feature>
<dbReference type="AlphaFoldDB" id="A0A841CWU6"/>
<name>A0A841CWU6_PLAVE</name>
<sequence length="50" mass="5030">MGERDADPVLPVGAGADGVVADGIRGGGRRGAGQAVSALRVRATDRRDAR</sequence>
<comment type="caution">
    <text evidence="2">The sequence shown here is derived from an EMBL/GenBank/DDBJ whole genome shotgun (WGS) entry which is preliminary data.</text>
</comment>
<keyword evidence="3" id="KW-1185">Reference proteome</keyword>
<dbReference type="EMBL" id="JACHJJ010000001">
    <property type="protein sequence ID" value="MBB5960784.1"/>
    <property type="molecule type" value="Genomic_DNA"/>
</dbReference>
<accession>A0A841CWU6</accession>
<proteinExistence type="predicted"/>
<organism evidence="2 3">
    <name type="scientific">Planomonospora venezuelensis</name>
    <dbReference type="NCBI Taxonomy" id="1999"/>
    <lineage>
        <taxon>Bacteria</taxon>
        <taxon>Bacillati</taxon>
        <taxon>Actinomycetota</taxon>
        <taxon>Actinomycetes</taxon>
        <taxon>Streptosporangiales</taxon>
        <taxon>Streptosporangiaceae</taxon>
        <taxon>Planomonospora</taxon>
    </lineage>
</organism>